<dbReference type="PROSITE" id="PS51375">
    <property type="entry name" value="PPR"/>
    <property type="match status" value="2"/>
</dbReference>
<dbReference type="InterPro" id="IPR011990">
    <property type="entry name" value="TPR-like_helical_dom_sf"/>
</dbReference>
<evidence type="ECO:0000313" key="4">
    <source>
        <dbReference type="Proteomes" id="UP001189429"/>
    </source>
</evidence>
<keyword evidence="4" id="KW-1185">Reference proteome</keyword>
<dbReference type="PANTHER" id="PTHR47447">
    <property type="entry name" value="OS03G0856100 PROTEIN"/>
    <property type="match status" value="1"/>
</dbReference>
<dbReference type="Gene3D" id="1.25.40.10">
    <property type="entry name" value="Tetratricopeptide repeat domain"/>
    <property type="match status" value="1"/>
</dbReference>
<evidence type="ECO:0000256" key="1">
    <source>
        <dbReference type="ARBA" id="ARBA00022737"/>
    </source>
</evidence>
<accession>A0ABN9TLL7</accession>
<proteinExistence type="predicted"/>
<name>A0ABN9TLL7_9DINO</name>
<comment type="caution">
    <text evidence="3">The sequence shown here is derived from an EMBL/GenBank/DDBJ whole genome shotgun (WGS) entry which is preliminary data.</text>
</comment>
<gene>
    <name evidence="3" type="ORF">PCOR1329_LOCUS40168</name>
</gene>
<evidence type="ECO:0000313" key="3">
    <source>
        <dbReference type="EMBL" id="CAK0846754.1"/>
    </source>
</evidence>
<dbReference type="Pfam" id="PF13812">
    <property type="entry name" value="PPR_3"/>
    <property type="match status" value="1"/>
</dbReference>
<dbReference type="NCBIfam" id="TIGR00756">
    <property type="entry name" value="PPR"/>
    <property type="match status" value="2"/>
</dbReference>
<protein>
    <submittedName>
        <fullName evidence="3">Uncharacterized protein</fullName>
    </submittedName>
</protein>
<dbReference type="PROSITE" id="PS51257">
    <property type="entry name" value="PROKAR_LIPOPROTEIN"/>
    <property type="match status" value="1"/>
</dbReference>
<feature type="repeat" description="PPR" evidence="2">
    <location>
        <begin position="44"/>
        <end position="78"/>
    </location>
</feature>
<sequence length="112" mass="12091">MRDAKVESNAISFNAGIAACAAGMRWQQALSLLGDMREARLEPDVVGYTTGISACGSCERWQQALSLLGGMREAELEPNVHLQCWDQRVQKWRAVAARSGAAQRNVGGTGRA</sequence>
<evidence type="ECO:0000256" key="2">
    <source>
        <dbReference type="PROSITE-ProRule" id="PRU00708"/>
    </source>
</evidence>
<dbReference type="InterPro" id="IPR002885">
    <property type="entry name" value="PPR_rpt"/>
</dbReference>
<keyword evidence="1" id="KW-0677">Repeat</keyword>
<organism evidence="3 4">
    <name type="scientific">Prorocentrum cordatum</name>
    <dbReference type="NCBI Taxonomy" id="2364126"/>
    <lineage>
        <taxon>Eukaryota</taxon>
        <taxon>Sar</taxon>
        <taxon>Alveolata</taxon>
        <taxon>Dinophyceae</taxon>
        <taxon>Prorocentrales</taxon>
        <taxon>Prorocentraceae</taxon>
        <taxon>Prorocentrum</taxon>
    </lineage>
</organism>
<reference evidence="3" key="1">
    <citation type="submission" date="2023-10" db="EMBL/GenBank/DDBJ databases">
        <authorList>
            <person name="Chen Y."/>
            <person name="Shah S."/>
            <person name="Dougan E. K."/>
            <person name="Thang M."/>
            <person name="Chan C."/>
        </authorList>
    </citation>
    <scope>NUCLEOTIDE SEQUENCE [LARGE SCALE GENOMIC DNA]</scope>
</reference>
<dbReference type="Proteomes" id="UP001189429">
    <property type="component" value="Unassembled WGS sequence"/>
</dbReference>
<feature type="repeat" description="PPR" evidence="2">
    <location>
        <begin position="9"/>
        <end position="43"/>
    </location>
</feature>
<dbReference type="PANTHER" id="PTHR47447:SF17">
    <property type="entry name" value="OS12G0638900 PROTEIN"/>
    <property type="match status" value="1"/>
</dbReference>
<dbReference type="EMBL" id="CAUYUJ010014844">
    <property type="protein sequence ID" value="CAK0846754.1"/>
    <property type="molecule type" value="Genomic_DNA"/>
</dbReference>